<reference evidence="2 3" key="2">
    <citation type="submission" date="2021-08" db="EMBL/GenBank/DDBJ databases">
        <title>Massilia sp. R798.</title>
        <authorList>
            <person name="Baek J.H."/>
            <person name="Jung H.S."/>
            <person name="Kim K.R."/>
            <person name="Jeon C.O."/>
        </authorList>
    </citation>
    <scope>NUCLEOTIDE SEQUENCE [LARGE SCALE GENOMIC DNA]</scope>
    <source>
        <strain evidence="2 3">R798</strain>
    </source>
</reference>
<evidence type="ECO:0000256" key="1">
    <source>
        <dbReference type="SAM" id="Phobius"/>
    </source>
</evidence>
<dbReference type="EMBL" id="JAFBIL020000002">
    <property type="protein sequence ID" value="MBZ2206676.1"/>
    <property type="molecule type" value="Genomic_DNA"/>
</dbReference>
<proteinExistence type="predicted"/>
<reference evidence="2 3" key="1">
    <citation type="submission" date="2021-01" db="EMBL/GenBank/DDBJ databases">
        <authorList>
            <person name="Ruan W."/>
            <person name="Khan S.A."/>
            <person name="Jeon C.O."/>
        </authorList>
    </citation>
    <scope>NUCLEOTIDE SEQUENCE [LARGE SCALE GENOMIC DNA]</scope>
    <source>
        <strain evidence="2 3">R798</strain>
    </source>
</reference>
<comment type="caution">
    <text evidence="2">The sequence shown here is derived from an EMBL/GenBank/DDBJ whole genome shotgun (WGS) entry which is preliminary data.</text>
</comment>
<keyword evidence="1" id="KW-1133">Transmembrane helix</keyword>
<dbReference type="Proteomes" id="UP000809349">
    <property type="component" value="Unassembled WGS sequence"/>
</dbReference>
<evidence type="ECO:0000313" key="3">
    <source>
        <dbReference type="Proteomes" id="UP000809349"/>
    </source>
</evidence>
<feature type="transmembrane region" description="Helical" evidence="1">
    <location>
        <begin position="97"/>
        <end position="119"/>
    </location>
</feature>
<sequence>MNVALPALIVFIILLPGFIFRSGLKRAERTSVDFSPFGRAVAESVVWAVLIHLALLSLSSAVFARQFEPTILMNLLSSAPVIQAQAVQLVGAEFASIARYIVFVLLLSHAIPIVVRTAISRFRLDRDSAAFSAIFRFHDAPWYYLLTGADFAEDEQPDMVIVSAIVEVAKEAVLYVGVLDDFYFDSEGQLDRLILQKVSRRPLASDKPLDGNGSDRFYPIDGDNFVLRYSEAITLNVQYVKLTALEPQGASVNAGR</sequence>
<accession>A0ABS7SKE8</accession>
<evidence type="ECO:0000313" key="2">
    <source>
        <dbReference type="EMBL" id="MBZ2206676.1"/>
    </source>
</evidence>
<name>A0ABS7SKE8_9BURK</name>
<feature type="transmembrane region" description="Helical" evidence="1">
    <location>
        <begin position="45"/>
        <end position="64"/>
    </location>
</feature>
<protein>
    <submittedName>
        <fullName evidence="2">Uncharacterized protein</fullName>
    </submittedName>
</protein>
<organism evidence="2 3">
    <name type="scientific">Massilia soli</name>
    <dbReference type="NCBI Taxonomy" id="2792854"/>
    <lineage>
        <taxon>Bacteria</taxon>
        <taxon>Pseudomonadati</taxon>
        <taxon>Pseudomonadota</taxon>
        <taxon>Betaproteobacteria</taxon>
        <taxon>Burkholderiales</taxon>
        <taxon>Oxalobacteraceae</taxon>
        <taxon>Telluria group</taxon>
        <taxon>Massilia</taxon>
    </lineage>
</organism>
<keyword evidence="3" id="KW-1185">Reference proteome</keyword>
<dbReference type="RefSeq" id="WP_223466815.1">
    <property type="nucleotide sequence ID" value="NZ_JAFBIL020000002.1"/>
</dbReference>
<keyword evidence="1" id="KW-0472">Membrane</keyword>
<gene>
    <name evidence="2" type="ORF">I4X03_005335</name>
</gene>
<keyword evidence="1" id="KW-0812">Transmembrane</keyword>